<sequence length="216" mass="22548">MSAVMAARRILVLDDHAVVREGLAQLLAPLGGGCEVLQAAGLAQAQALMAQLQGPPLDLVVLDLHLGPASGDADPLAALRWWRGQHPQVPVVMLSGDDDPELAMAAFGLGLAGWLSKSADTLALLGGLSLVLQGGRIVPPFVASRKAAEPGGGAELTERQREVLRCLAQGLANKEIARALGVAEPTVKQHLVVIYRVLGVRNRAQAALAARQQRLG</sequence>
<evidence type="ECO:0000259" key="3">
    <source>
        <dbReference type="PROSITE" id="PS50043"/>
    </source>
</evidence>
<feature type="modified residue" description="4-aspartylphosphate" evidence="2">
    <location>
        <position position="63"/>
    </location>
</feature>
<dbReference type="InterPro" id="IPR016032">
    <property type="entry name" value="Sig_transdc_resp-reg_C-effctor"/>
</dbReference>
<dbReference type="Gene3D" id="1.10.10.10">
    <property type="entry name" value="Winged helix-like DNA-binding domain superfamily/Winged helix DNA-binding domain"/>
    <property type="match status" value="1"/>
</dbReference>
<keyword evidence="6" id="KW-1185">Reference proteome</keyword>
<evidence type="ECO:0000256" key="1">
    <source>
        <dbReference type="ARBA" id="ARBA00023125"/>
    </source>
</evidence>
<gene>
    <name evidence="5" type="ORF">ABDJ85_04100</name>
</gene>
<accession>A0ABV0FZM8</accession>
<evidence type="ECO:0000313" key="5">
    <source>
        <dbReference type="EMBL" id="MEO3690637.1"/>
    </source>
</evidence>
<dbReference type="SUPFAM" id="SSF46894">
    <property type="entry name" value="C-terminal effector domain of the bipartite response regulators"/>
    <property type="match status" value="1"/>
</dbReference>
<dbReference type="CDD" id="cd06170">
    <property type="entry name" value="LuxR_C_like"/>
    <property type="match status" value="1"/>
</dbReference>
<dbReference type="Pfam" id="PF00196">
    <property type="entry name" value="GerE"/>
    <property type="match status" value="1"/>
</dbReference>
<protein>
    <submittedName>
        <fullName evidence="5">Response regulator transcription factor</fullName>
    </submittedName>
</protein>
<dbReference type="PANTHER" id="PTHR43214">
    <property type="entry name" value="TWO-COMPONENT RESPONSE REGULATOR"/>
    <property type="match status" value="1"/>
</dbReference>
<dbReference type="InterPro" id="IPR011006">
    <property type="entry name" value="CheY-like_superfamily"/>
</dbReference>
<evidence type="ECO:0000259" key="4">
    <source>
        <dbReference type="PROSITE" id="PS50110"/>
    </source>
</evidence>
<dbReference type="InterPro" id="IPR039420">
    <property type="entry name" value="WalR-like"/>
</dbReference>
<keyword evidence="1" id="KW-0238">DNA-binding</keyword>
<comment type="caution">
    <text evidence="5">The sequence shown here is derived from an EMBL/GenBank/DDBJ whole genome shotgun (WGS) entry which is preliminary data.</text>
</comment>
<keyword evidence="2" id="KW-0597">Phosphoprotein</keyword>
<dbReference type="SMART" id="SM00448">
    <property type="entry name" value="REC"/>
    <property type="match status" value="1"/>
</dbReference>
<dbReference type="RefSeq" id="WP_347703461.1">
    <property type="nucleotide sequence ID" value="NZ_JBDPZD010000001.1"/>
</dbReference>
<evidence type="ECO:0000256" key="2">
    <source>
        <dbReference type="PROSITE-ProRule" id="PRU00169"/>
    </source>
</evidence>
<organism evidence="5 6">
    <name type="scientific">Roseateles paludis</name>
    <dbReference type="NCBI Taxonomy" id="3145238"/>
    <lineage>
        <taxon>Bacteria</taxon>
        <taxon>Pseudomonadati</taxon>
        <taxon>Pseudomonadota</taxon>
        <taxon>Betaproteobacteria</taxon>
        <taxon>Burkholderiales</taxon>
        <taxon>Sphaerotilaceae</taxon>
        <taxon>Roseateles</taxon>
    </lineage>
</organism>
<dbReference type="SUPFAM" id="SSF52172">
    <property type="entry name" value="CheY-like"/>
    <property type="match status" value="1"/>
</dbReference>
<proteinExistence type="predicted"/>
<dbReference type="InterPro" id="IPR036388">
    <property type="entry name" value="WH-like_DNA-bd_sf"/>
</dbReference>
<dbReference type="InterPro" id="IPR000792">
    <property type="entry name" value="Tscrpt_reg_LuxR_C"/>
</dbReference>
<dbReference type="PRINTS" id="PR00038">
    <property type="entry name" value="HTHLUXR"/>
</dbReference>
<dbReference type="EMBL" id="JBDPZD010000001">
    <property type="protein sequence ID" value="MEO3690637.1"/>
    <property type="molecule type" value="Genomic_DNA"/>
</dbReference>
<evidence type="ECO:0000313" key="6">
    <source>
        <dbReference type="Proteomes" id="UP001495147"/>
    </source>
</evidence>
<name>A0ABV0FZM8_9BURK</name>
<feature type="domain" description="HTH luxR-type" evidence="3">
    <location>
        <begin position="149"/>
        <end position="214"/>
    </location>
</feature>
<dbReference type="SMART" id="SM00421">
    <property type="entry name" value="HTH_LUXR"/>
    <property type="match status" value="1"/>
</dbReference>
<dbReference type="Gene3D" id="3.40.50.2300">
    <property type="match status" value="1"/>
</dbReference>
<dbReference type="Proteomes" id="UP001495147">
    <property type="component" value="Unassembled WGS sequence"/>
</dbReference>
<dbReference type="Pfam" id="PF00072">
    <property type="entry name" value="Response_reg"/>
    <property type="match status" value="1"/>
</dbReference>
<dbReference type="PROSITE" id="PS50043">
    <property type="entry name" value="HTH_LUXR_2"/>
    <property type="match status" value="1"/>
</dbReference>
<dbReference type="PROSITE" id="PS50110">
    <property type="entry name" value="RESPONSE_REGULATORY"/>
    <property type="match status" value="1"/>
</dbReference>
<dbReference type="InterPro" id="IPR001789">
    <property type="entry name" value="Sig_transdc_resp-reg_receiver"/>
</dbReference>
<feature type="domain" description="Response regulatory" evidence="4">
    <location>
        <begin position="9"/>
        <end position="132"/>
    </location>
</feature>
<dbReference type="PANTHER" id="PTHR43214:SF42">
    <property type="entry name" value="TRANSCRIPTIONAL REGULATORY PROTEIN DESR"/>
    <property type="match status" value="1"/>
</dbReference>
<reference evidence="5 6" key="1">
    <citation type="submission" date="2024-05" db="EMBL/GenBank/DDBJ databases">
        <title>Roseateles sp. DJS-2-20 16S ribosomal RNA gene Genome sequencing and assembly.</title>
        <authorList>
            <person name="Woo H."/>
        </authorList>
    </citation>
    <scope>NUCLEOTIDE SEQUENCE [LARGE SCALE GENOMIC DNA]</scope>
    <source>
        <strain evidence="5 6">DJS-2-20</strain>
    </source>
</reference>